<dbReference type="InterPro" id="IPR002016">
    <property type="entry name" value="Haem_peroxidase"/>
</dbReference>
<dbReference type="PANTHER" id="PTHR31388:SF112">
    <property type="entry name" value="PEROXIDASE"/>
    <property type="match status" value="1"/>
</dbReference>
<evidence type="ECO:0000256" key="9">
    <source>
        <dbReference type="PIRSR" id="PIRSR600823-2"/>
    </source>
</evidence>
<keyword evidence="5" id="KW-0349">Heme</keyword>
<dbReference type="GO" id="GO:0046872">
    <property type="term" value="F:metal ion binding"/>
    <property type="evidence" value="ECO:0007669"/>
    <property type="project" value="UniProtKB-KW"/>
</dbReference>
<comment type="caution">
    <text evidence="13">The sequence shown here is derived from an EMBL/GenBank/DDBJ whole genome shotgun (WGS) entry which is preliminary data.</text>
</comment>
<protein>
    <recommendedName>
        <fullName evidence="3">peroxidase</fullName>
        <ecNumber evidence="3">1.11.1.7</ecNumber>
    </recommendedName>
</protein>
<dbReference type="PRINTS" id="PR00461">
    <property type="entry name" value="PLPEROXIDASE"/>
</dbReference>
<evidence type="ECO:0000256" key="6">
    <source>
        <dbReference type="ARBA" id="ARBA00022723"/>
    </source>
</evidence>
<keyword evidence="4" id="KW-0575">Peroxidase</keyword>
<evidence type="ECO:0000256" key="8">
    <source>
        <dbReference type="ARBA" id="ARBA00023004"/>
    </source>
</evidence>
<feature type="domain" description="Plant heme peroxidase family profile" evidence="12">
    <location>
        <begin position="14"/>
        <end position="101"/>
    </location>
</feature>
<dbReference type="InterPro" id="IPR010255">
    <property type="entry name" value="Haem_peroxidase_sf"/>
</dbReference>
<organism evidence="13 14">
    <name type="scientific">Clitoria ternatea</name>
    <name type="common">Butterfly pea</name>
    <dbReference type="NCBI Taxonomy" id="43366"/>
    <lineage>
        <taxon>Eukaryota</taxon>
        <taxon>Viridiplantae</taxon>
        <taxon>Streptophyta</taxon>
        <taxon>Embryophyta</taxon>
        <taxon>Tracheophyta</taxon>
        <taxon>Spermatophyta</taxon>
        <taxon>Magnoliopsida</taxon>
        <taxon>eudicotyledons</taxon>
        <taxon>Gunneridae</taxon>
        <taxon>Pentapetalae</taxon>
        <taxon>rosids</taxon>
        <taxon>fabids</taxon>
        <taxon>Fabales</taxon>
        <taxon>Fabaceae</taxon>
        <taxon>Papilionoideae</taxon>
        <taxon>50 kb inversion clade</taxon>
        <taxon>NPAAA clade</taxon>
        <taxon>indigoferoid/millettioid clade</taxon>
        <taxon>Phaseoleae</taxon>
        <taxon>Clitoria</taxon>
    </lineage>
</organism>
<dbReference type="Gene3D" id="1.10.520.10">
    <property type="match status" value="1"/>
</dbReference>
<dbReference type="AlphaFoldDB" id="A0AAN9PKQ3"/>
<evidence type="ECO:0000313" key="13">
    <source>
        <dbReference type="EMBL" id="KAK7301339.1"/>
    </source>
</evidence>
<reference evidence="13 14" key="1">
    <citation type="submission" date="2024-01" db="EMBL/GenBank/DDBJ databases">
        <title>The genomes of 5 underutilized Papilionoideae crops provide insights into root nodulation and disease resistance.</title>
        <authorList>
            <person name="Yuan L."/>
        </authorList>
    </citation>
    <scope>NUCLEOTIDE SEQUENCE [LARGE SCALE GENOMIC DNA]</scope>
    <source>
        <strain evidence="13">LY-2023</strain>
        <tissue evidence="13">Leaf</tissue>
    </source>
</reference>
<dbReference type="EMBL" id="JAYKXN010000003">
    <property type="protein sequence ID" value="KAK7301339.1"/>
    <property type="molecule type" value="Genomic_DNA"/>
</dbReference>
<comment type="catalytic activity">
    <reaction evidence="1">
        <text>2 a phenolic donor + H2O2 = 2 a phenolic radical donor + 2 H2O</text>
        <dbReference type="Rhea" id="RHEA:56136"/>
        <dbReference type="ChEBI" id="CHEBI:15377"/>
        <dbReference type="ChEBI" id="CHEBI:16240"/>
        <dbReference type="ChEBI" id="CHEBI:139520"/>
        <dbReference type="ChEBI" id="CHEBI:139521"/>
        <dbReference type="EC" id="1.11.1.7"/>
    </reaction>
</comment>
<evidence type="ECO:0000256" key="3">
    <source>
        <dbReference type="ARBA" id="ARBA00012313"/>
    </source>
</evidence>
<name>A0AAN9PKQ3_CLITE</name>
<accession>A0AAN9PKQ3</accession>
<dbReference type="Pfam" id="PF00141">
    <property type="entry name" value="peroxidase"/>
    <property type="match status" value="1"/>
</dbReference>
<keyword evidence="8" id="KW-0408">Iron</keyword>
<comment type="cofactor">
    <cofactor evidence="2">
        <name>heme b</name>
        <dbReference type="ChEBI" id="CHEBI:60344"/>
    </cofactor>
</comment>
<gene>
    <name evidence="13" type="ORF">RJT34_12202</name>
</gene>
<keyword evidence="7" id="KW-0560">Oxidoreductase</keyword>
<keyword evidence="14" id="KW-1185">Reference proteome</keyword>
<feature type="binding site" evidence="9">
    <location>
        <position position="70"/>
    </location>
    <ligand>
        <name>substrate</name>
    </ligand>
</feature>
<sequence length="135" mass="14110">MKKEKDDYVAHVYIKTALEDACPGVVSCADILALAAAVSSVLAHGPYWKVPLGRRDGLTANRTLANINLPAPFFNLTQLKDCFAVQGLDTTDLVALSGLDTTDLVALSGLDTTDLAHDGGGGAALTNALSEGLRR</sequence>
<dbReference type="PRINTS" id="PR00458">
    <property type="entry name" value="PEROXIDASE"/>
</dbReference>
<feature type="binding site" evidence="10">
    <location>
        <position position="101"/>
    </location>
    <ligand>
        <name>Ca(2+)</name>
        <dbReference type="ChEBI" id="CHEBI:29108"/>
        <label>2</label>
    </ligand>
</feature>
<dbReference type="Gene3D" id="1.10.420.10">
    <property type="entry name" value="Peroxidase, domain 2"/>
    <property type="match status" value="1"/>
</dbReference>
<comment type="similarity">
    <text evidence="11">Belongs to the peroxidase family.</text>
</comment>
<evidence type="ECO:0000256" key="10">
    <source>
        <dbReference type="PIRSR" id="PIRSR600823-3"/>
    </source>
</evidence>
<dbReference type="InterPro" id="IPR000823">
    <property type="entry name" value="Peroxidase_pln"/>
</dbReference>
<evidence type="ECO:0000256" key="4">
    <source>
        <dbReference type="ARBA" id="ARBA00022559"/>
    </source>
</evidence>
<evidence type="ECO:0000256" key="5">
    <source>
        <dbReference type="ARBA" id="ARBA00022617"/>
    </source>
</evidence>
<dbReference type="GO" id="GO:0006979">
    <property type="term" value="P:response to oxidative stress"/>
    <property type="evidence" value="ECO:0007669"/>
    <property type="project" value="InterPro"/>
</dbReference>
<evidence type="ECO:0000313" key="14">
    <source>
        <dbReference type="Proteomes" id="UP001359559"/>
    </source>
</evidence>
<comment type="cofactor">
    <cofactor evidence="10">
        <name>Ca(2+)</name>
        <dbReference type="ChEBI" id="CHEBI:29108"/>
    </cofactor>
    <text evidence="10">Binds 2 calcium ions per subunit.</text>
</comment>
<dbReference type="SUPFAM" id="SSF48113">
    <property type="entry name" value="Heme-dependent peroxidases"/>
    <property type="match status" value="1"/>
</dbReference>
<dbReference type="GO" id="GO:0140825">
    <property type="term" value="F:lactoperoxidase activity"/>
    <property type="evidence" value="ECO:0007669"/>
    <property type="project" value="UniProtKB-EC"/>
</dbReference>
<dbReference type="EC" id="1.11.1.7" evidence="3"/>
<evidence type="ECO:0000256" key="11">
    <source>
        <dbReference type="RuleBase" id="RU004241"/>
    </source>
</evidence>
<dbReference type="PANTHER" id="PTHR31388">
    <property type="entry name" value="PEROXIDASE 72-RELATED"/>
    <property type="match status" value="1"/>
</dbReference>
<proteinExistence type="inferred from homology"/>
<evidence type="ECO:0000256" key="1">
    <source>
        <dbReference type="ARBA" id="ARBA00000189"/>
    </source>
</evidence>
<evidence type="ECO:0000256" key="7">
    <source>
        <dbReference type="ARBA" id="ARBA00023002"/>
    </source>
</evidence>
<dbReference type="GO" id="GO:0020037">
    <property type="term" value="F:heme binding"/>
    <property type="evidence" value="ECO:0007669"/>
    <property type="project" value="InterPro"/>
</dbReference>
<evidence type="ECO:0000256" key="2">
    <source>
        <dbReference type="ARBA" id="ARBA00001970"/>
    </source>
</evidence>
<dbReference type="Proteomes" id="UP001359559">
    <property type="component" value="Unassembled WGS sequence"/>
</dbReference>
<dbReference type="PROSITE" id="PS50873">
    <property type="entry name" value="PEROXIDASE_4"/>
    <property type="match status" value="1"/>
</dbReference>
<evidence type="ECO:0000259" key="12">
    <source>
        <dbReference type="PROSITE" id="PS50873"/>
    </source>
</evidence>
<keyword evidence="6 10" id="KW-0479">Metal-binding</keyword>
<keyword evidence="10" id="KW-0106">Calcium</keyword>